<feature type="compositionally biased region" description="Basic and acidic residues" evidence="2">
    <location>
        <begin position="98"/>
        <end position="109"/>
    </location>
</feature>
<comment type="caution">
    <text evidence="3">The sequence shown here is derived from an EMBL/GenBank/DDBJ whole genome shotgun (WGS) entry which is preliminary data.</text>
</comment>
<dbReference type="InterPro" id="IPR000740">
    <property type="entry name" value="GrpE"/>
</dbReference>
<evidence type="ECO:0000256" key="2">
    <source>
        <dbReference type="SAM" id="MobiDB-lite"/>
    </source>
</evidence>
<evidence type="ECO:0000313" key="4">
    <source>
        <dbReference type="Proteomes" id="UP001597018"/>
    </source>
</evidence>
<gene>
    <name evidence="3" type="primary">grpE</name>
    <name evidence="3" type="ORF">ACFQ16_00210</name>
</gene>
<reference evidence="4" key="1">
    <citation type="journal article" date="2019" name="Int. J. Syst. Evol. Microbiol.">
        <title>The Global Catalogue of Microorganisms (GCM) 10K type strain sequencing project: providing services to taxonomists for standard genome sequencing and annotation.</title>
        <authorList>
            <consortium name="The Broad Institute Genomics Platform"/>
            <consortium name="The Broad Institute Genome Sequencing Center for Infectious Disease"/>
            <person name="Wu L."/>
            <person name="Ma J."/>
        </authorList>
    </citation>
    <scope>NUCLEOTIDE SEQUENCE [LARGE SCALE GENOMIC DNA]</scope>
    <source>
        <strain evidence="4">CCUG 56401</strain>
    </source>
</reference>
<proteinExistence type="predicted"/>
<dbReference type="InterPro" id="IPR009012">
    <property type="entry name" value="GrpE_head"/>
</dbReference>
<protein>
    <submittedName>
        <fullName evidence="3">Nucleotide exchange factor GrpE</fullName>
    </submittedName>
</protein>
<evidence type="ECO:0000256" key="1">
    <source>
        <dbReference type="ARBA" id="ARBA00023186"/>
    </source>
</evidence>
<dbReference type="EMBL" id="JBHTIW010000001">
    <property type="protein sequence ID" value="MFD0918154.1"/>
    <property type="molecule type" value="Genomic_DNA"/>
</dbReference>
<accession>A0ABW3FJK4</accession>
<feature type="region of interest" description="Disordered" evidence="2">
    <location>
        <begin position="98"/>
        <end position="119"/>
    </location>
</feature>
<feature type="region of interest" description="Disordered" evidence="2">
    <location>
        <begin position="1"/>
        <end position="53"/>
    </location>
</feature>
<keyword evidence="1" id="KW-0143">Chaperone</keyword>
<sequence length="157" mass="16868">MWRKRAKISPEGGTEAPSGTSERSAGPDADPDTDAEQGTDMTAVTSDPRTDPLSRALAERAELIRLCLYALDRARSSGVVERLVEGLDGVGVAALRPDGERFDPAHHEAGGTVPTDDPQLDGVIAETEVVGFADRDRLLRAPIVTVYQSRPEPPRPR</sequence>
<dbReference type="RefSeq" id="WP_380756037.1">
    <property type="nucleotide sequence ID" value="NZ_CP102826.1"/>
</dbReference>
<dbReference type="SUPFAM" id="SSF51064">
    <property type="entry name" value="Head domain of nucleotide exchange factor GrpE"/>
    <property type="match status" value="1"/>
</dbReference>
<name>A0ABW3FJK4_9PSEU</name>
<dbReference type="Gene3D" id="2.30.22.10">
    <property type="entry name" value="Head domain of nucleotide exchange factor GrpE"/>
    <property type="match status" value="1"/>
</dbReference>
<dbReference type="Proteomes" id="UP001597018">
    <property type="component" value="Unassembled WGS sequence"/>
</dbReference>
<evidence type="ECO:0000313" key="3">
    <source>
        <dbReference type="EMBL" id="MFD0918154.1"/>
    </source>
</evidence>
<dbReference type="Pfam" id="PF01025">
    <property type="entry name" value="GrpE"/>
    <property type="match status" value="1"/>
</dbReference>
<keyword evidence="4" id="KW-1185">Reference proteome</keyword>
<organism evidence="3 4">
    <name type="scientific">Saccharopolyspora rosea</name>
    <dbReference type="NCBI Taxonomy" id="524884"/>
    <lineage>
        <taxon>Bacteria</taxon>
        <taxon>Bacillati</taxon>
        <taxon>Actinomycetota</taxon>
        <taxon>Actinomycetes</taxon>
        <taxon>Pseudonocardiales</taxon>
        <taxon>Pseudonocardiaceae</taxon>
        <taxon>Saccharopolyspora</taxon>
    </lineage>
</organism>